<evidence type="ECO:0000256" key="2">
    <source>
        <dbReference type="ARBA" id="ARBA00022578"/>
    </source>
</evidence>
<dbReference type="GO" id="GO:0032196">
    <property type="term" value="P:transposition"/>
    <property type="evidence" value="ECO:0007669"/>
    <property type="project" value="UniProtKB-KW"/>
</dbReference>
<evidence type="ECO:0000313" key="8">
    <source>
        <dbReference type="Proteomes" id="UP000184184"/>
    </source>
</evidence>
<dbReference type="Proteomes" id="UP000184184">
    <property type="component" value="Unassembled WGS sequence"/>
</dbReference>
<comment type="similarity">
    <text evidence="1">In the C-terminal section; belongs to the transposase 35 family.</text>
</comment>
<dbReference type="InterPro" id="IPR001959">
    <property type="entry name" value="Transposase"/>
</dbReference>
<evidence type="ECO:0000259" key="5">
    <source>
        <dbReference type="Pfam" id="PF01385"/>
    </source>
</evidence>
<evidence type="ECO:0000256" key="1">
    <source>
        <dbReference type="ARBA" id="ARBA00008761"/>
    </source>
</evidence>
<dbReference type="NCBIfam" id="NF040570">
    <property type="entry name" value="guided_TnpB"/>
    <property type="match status" value="1"/>
</dbReference>
<dbReference type="NCBIfam" id="TIGR01766">
    <property type="entry name" value="IS200/IS605 family accessory protein TnpB-like domain"/>
    <property type="match status" value="1"/>
</dbReference>
<name>A0A1M7Q6W4_9BACI</name>
<feature type="domain" description="Cas12f1-like TNB" evidence="6">
    <location>
        <begin position="388"/>
        <end position="466"/>
    </location>
</feature>
<keyword evidence="4" id="KW-0233">DNA recombination</keyword>
<organism evidence="7 8">
    <name type="scientific">Gracilibacillus kekensis</name>
    <dbReference type="NCBI Taxonomy" id="1027249"/>
    <lineage>
        <taxon>Bacteria</taxon>
        <taxon>Bacillati</taxon>
        <taxon>Bacillota</taxon>
        <taxon>Bacilli</taxon>
        <taxon>Bacillales</taxon>
        <taxon>Bacillaceae</taxon>
        <taxon>Gracilibacillus</taxon>
    </lineage>
</organism>
<evidence type="ECO:0000256" key="3">
    <source>
        <dbReference type="ARBA" id="ARBA00023125"/>
    </source>
</evidence>
<dbReference type="Pfam" id="PF07282">
    <property type="entry name" value="Cas12f1-like_TNB"/>
    <property type="match status" value="1"/>
</dbReference>
<keyword evidence="3" id="KW-0238">DNA-binding</keyword>
<reference evidence="7 8" key="1">
    <citation type="submission" date="2016-11" db="EMBL/GenBank/DDBJ databases">
        <authorList>
            <person name="Jaros S."/>
            <person name="Januszkiewicz K."/>
            <person name="Wedrychowicz H."/>
        </authorList>
    </citation>
    <scope>NUCLEOTIDE SEQUENCE [LARGE SCALE GENOMIC DNA]</scope>
    <source>
        <strain evidence="7 8">CGMCC 1.10681</strain>
    </source>
</reference>
<feature type="domain" description="Probable transposase IS891/IS1136/IS1341" evidence="5">
    <location>
        <begin position="251"/>
        <end position="368"/>
    </location>
</feature>
<dbReference type="STRING" id="1027249.SAMN05216179_2821"/>
<keyword evidence="8" id="KW-1185">Reference proteome</keyword>
<protein>
    <submittedName>
        <fullName evidence="7">Putative transposase</fullName>
    </submittedName>
</protein>
<gene>
    <name evidence="7" type="ORF">SAMN05216179_2821</name>
</gene>
<evidence type="ECO:0000313" key="7">
    <source>
        <dbReference type="EMBL" id="SHN26150.1"/>
    </source>
</evidence>
<dbReference type="EMBL" id="FRCZ01000006">
    <property type="protein sequence ID" value="SHN26150.1"/>
    <property type="molecule type" value="Genomic_DNA"/>
</dbReference>
<evidence type="ECO:0000259" key="6">
    <source>
        <dbReference type="Pfam" id="PF07282"/>
    </source>
</evidence>
<evidence type="ECO:0000256" key="4">
    <source>
        <dbReference type="ARBA" id="ARBA00023172"/>
    </source>
</evidence>
<dbReference type="InterPro" id="IPR010095">
    <property type="entry name" value="Cas12f1-like_TNB"/>
</dbReference>
<keyword evidence="2" id="KW-0815">Transposition</keyword>
<dbReference type="GO" id="GO:0006310">
    <property type="term" value="P:DNA recombination"/>
    <property type="evidence" value="ECO:0007669"/>
    <property type="project" value="UniProtKB-KW"/>
</dbReference>
<dbReference type="Pfam" id="PF01385">
    <property type="entry name" value="OrfB_IS605"/>
    <property type="match status" value="1"/>
</dbReference>
<dbReference type="AlphaFoldDB" id="A0A1M7Q6W4"/>
<dbReference type="GO" id="GO:0003677">
    <property type="term" value="F:DNA binding"/>
    <property type="evidence" value="ECO:0007669"/>
    <property type="project" value="UniProtKB-KW"/>
</dbReference>
<sequence>MCLLGATLKEEVKNMYRTQQIRIKKGHRLYPYCDQLTFLAKNLYNATNFHIRQIFTAFGEGKNLQPQQREVFDLIDQHLPQMNAIKRKTVEKKRQKELKKPVDERQDIQDAVLFEYPSAQHKWPSYAFLDSLFKVSENADYLALPGQVNQQVMRLVFQNWRAYFASLKDYQVHPHKYTGRPKIPKYAPKNRRIACIFSNQVCKVKDDKYLRFPQTRERLNIGKLGLKGPLQQVRMIPTYGEYTIELVIRKEEENELVELEEQHVMGIDLGVDCLATIVDNTGSQPVIIKGQTVKSINQYYNKQRAHYYRVLRQGKGPKEGSYQSKQLQRLDQKRFFKLKDAFHKASFHIVQLALARKVSTIVIGMNKGWKQKVSLRKQDKQHFQTLPHTMLIGMIAYKAEAYGIHVHQQEESYTSKASFVDMDELPLYEKGVPVKVRFSGCRIKRGLYRSKENTCIHADVNAAGNIIRKVVPNAFVEGIEGVVSRPLMLSIV</sequence>
<proteinExistence type="inferred from homology"/>
<accession>A0A1M7Q6W4</accession>